<dbReference type="GO" id="GO:0006629">
    <property type="term" value="P:lipid metabolic process"/>
    <property type="evidence" value="ECO:0007669"/>
    <property type="project" value="UniProtKB-KW"/>
</dbReference>
<dbReference type="OrthoDB" id="4010679at2759"/>
<keyword evidence="9" id="KW-1185">Reference proteome</keyword>
<sequence length="276" mass="31476">MSLFNISLSITRRSLYIVVITLAVTILLPWSVLSYLRFYGILIPNASYELPVRMSSPRYNSEIVAEGSSLVDILANYNVGTGRVSNLNYNLELEIAAHCNKHQIGDTQIVVGELIMGNQTCDLPSEYRRSSFGSSSFILQCDPRVIYSSSNWFIPYNFRHWVPPFLTNCERLNVINVKIGTFSDIEMLNLLTNTATNNATDPARIRYWTDSKLQIDVTKSKLHVNVEWQGIRYYLFYHYYICFALGVGMFWAVSSSVCLVVSMAVWWGVRSKVKSD</sequence>
<dbReference type="AlphaFoldDB" id="A0A9P0QTD3"/>
<comment type="caution">
    <text evidence="8">The sequence shown here is derived from an EMBL/GenBank/DDBJ whole genome shotgun (WGS) entry which is preliminary data.</text>
</comment>
<comment type="subcellular location">
    <subcellularLocation>
        <location evidence="1">Endoplasmic reticulum membrane</location>
        <topology evidence="1">Multi-pass membrane protein</topology>
    </subcellularLocation>
</comment>
<feature type="transmembrane region" description="Helical" evidence="7">
    <location>
        <begin position="239"/>
        <end position="267"/>
    </location>
</feature>
<reference evidence="8" key="1">
    <citation type="submission" date="2022-03" db="EMBL/GenBank/DDBJ databases">
        <authorList>
            <person name="Legras J.-L."/>
            <person name="Devillers H."/>
            <person name="Grondin C."/>
        </authorList>
    </citation>
    <scope>NUCLEOTIDE SEQUENCE</scope>
    <source>
        <strain evidence="8">CLIB 1423</strain>
    </source>
</reference>
<evidence type="ECO:0000313" key="8">
    <source>
        <dbReference type="EMBL" id="CAH2354005.1"/>
    </source>
</evidence>
<name>A0A9P0QTD3_9ASCO</name>
<evidence type="ECO:0000256" key="3">
    <source>
        <dbReference type="ARBA" id="ARBA00022824"/>
    </source>
</evidence>
<evidence type="ECO:0000256" key="5">
    <source>
        <dbReference type="ARBA" id="ARBA00023098"/>
    </source>
</evidence>
<evidence type="ECO:0000256" key="4">
    <source>
        <dbReference type="ARBA" id="ARBA00022989"/>
    </source>
</evidence>
<keyword evidence="4 7" id="KW-1133">Transmembrane helix</keyword>
<evidence type="ECO:0000256" key="7">
    <source>
        <dbReference type="SAM" id="Phobius"/>
    </source>
</evidence>
<keyword evidence="6 7" id="KW-0472">Membrane</keyword>
<protein>
    <recommendedName>
        <fullName evidence="10">Seipin</fullName>
    </recommendedName>
</protein>
<proteinExistence type="predicted"/>
<keyword evidence="3" id="KW-0256">Endoplasmic reticulum</keyword>
<keyword evidence="5" id="KW-0443">Lipid metabolism</keyword>
<organism evidence="8 9">
    <name type="scientific">[Candida] railenensis</name>
    <dbReference type="NCBI Taxonomy" id="45579"/>
    <lineage>
        <taxon>Eukaryota</taxon>
        <taxon>Fungi</taxon>
        <taxon>Dikarya</taxon>
        <taxon>Ascomycota</taxon>
        <taxon>Saccharomycotina</taxon>
        <taxon>Pichiomycetes</taxon>
        <taxon>Debaryomycetaceae</taxon>
        <taxon>Kurtzmaniella</taxon>
    </lineage>
</organism>
<evidence type="ECO:0000256" key="1">
    <source>
        <dbReference type="ARBA" id="ARBA00004477"/>
    </source>
</evidence>
<gene>
    <name evidence="8" type="ORF">CLIB1423_13S03818</name>
</gene>
<dbReference type="Proteomes" id="UP000837801">
    <property type="component" value="Unassembled WGS sequence"/>
</dbReference>
<evidence type="ECO:0000256" key="2">
    <source>
        <dbReference type="ARBA" id="ARBA00022692"/>
    </source>
</evidence>
<keyword evidence="2 7" id="KW-0812">Transmembrane</keyword>
<evidence type="ECO:0000256" key="6">
    <source>
        <dbReference type="ARBA" id="ARBA00023136"/>
    </source>
</evidence>
<dbReference type="GO" id="GO:0005789">
    <property type="term" value="C:endoplasmic reticulum membrane"/>
    <property type="evidence" value="ECO:0007669"/>
    <property type="project" value="UniProtKB-SubCell"/>
</dbReference>
<evidence type="ECO:0000313" key="9">
    <source>
        <dbReference type="Proteomes" id="UP000837801"/>
    </source>
</evidence>
<dbReference type="GO" id="GO:0140042">
    <property type="term" value="P:lipid droplet formation"/>
    <property type="evidence" value="ECO:0007669"/>
    <property type="project" value="UniProtKB-ARBA"/>
</dbReference>
<dbReference type="EMBL" id="CAKXYY010000013">
    <property type="protein sequence ID" value="CAH2354005.1"/>
    <property type="molecule type" value="Genomic_DNA"/>
</dbReference>
<evidence type="ECO:0008006" key="10">
    <source>
        <dbReference type="Google" id="ProtNLM"/>
    </source>
</evidence>
<dbReference type="Pfam" id="PF06775">
    <property type="entry name" value="Seipin"/>
    <property type="match status" value="1"/>
</dbReference>
<feature type="transmembrane region" description="Helical" evidence="7">
    <location>
        <begin position="15"/>
        <end position="36"/>
    </location>
</feature>
<dbReference type="InterPro" id="IPR009617">
    <property type="entry name" value="Seipin"/>
</dbReference>
<accession>A0A9P0QTD3</accession>